<dbReference type="GO" id="GO:0009279">
    <property type="term" value="C:cell outer membrane"/>
    <property type="evidence" value="ECO:0007669"/>
    <property type="project" value="UniProtKB-SubCell"/>
</dbReference>
<proteinExistence type="inferred from homology"/>
<keyword evidence="2" id="KW-1134">Transmembrane beta strand</keyword>
<dbReference type="InterPro" id="IPR023997">
    <property type="entry name" value="TonB-dep_OMP_SusC/RagA_CS"/>
</dbReference>
<dbReference type="Gene3D" id="2.170.130.10">
    <property type="entry name" value="TonB-dependent receptor, plug domain"/>
    <property type="match status" value="1"/>
</dbReference>
<comment type="caution">
    <text evidence="4">The sequence shown here is derived from an EMBL/GenBank/DDBJ whole genome shotgun (WGS) entry which is preliminary data.</text>
</comment>
<dbReference type="PANTHER" id="PTHR30069:SF29">
    <property type="entry name" value="HEMOGLOBIN AND HEMOGLOBIN-HAPTOGLOBIN-BINDING PROTEIN 1-RELATED"/>
    <property type="match status" value="1"/>
</dbReference>
<dbReference type="STRING" id="1524460.IX84_22830"/>
<dbReference type="Proteomes" id="UP000029736">
    <property type="component" value="Unassembled WGS sequence"/>
</dbReference>
<evidence type="ECO:0000256" key="1">
    <source>
        <dbReference type="ARBA" id="ARBA00022729"/>
    </source>
</evidence>
<feature type="domain" description="TonB-dependent receptor plug" evidence="3">
    <location>
        <begin position="14"/>
        <end position="141"/>
    </location>
</feature>
<name>A0A098S299_9BACT</name>
<dbReference type="GO" id="GO:0015344">
    <property type="term" value="F:siderophore uptake transmembrane transporter activity"/>
    <property type="evidence" value="ECO:0007669"/>
    <property type="project" value="TreeGrafter"/>
</dbReference>
<comment type="similarity">
    <text evidence="2">Belongs to the TonB-dependent receptor family.</text>
</comment>
<dbReference type="Pfam" id="PF07715">
    <property type="entry name" value="Plug"/>
    <property type="match status" value="1"/>
</dbReference>
<evidence type="ECO:0000313" key="5">
    <source>
        <dbReference type="Proteomes" id="UP000029736"/>
    </source>
</evidence>
<dbReference type="PROSITE" id="PS52016">
    <property type="entry name" value="TONB_DEPENDENT_REC_3"/>
    <property type="match status" value="1"/>
</dbReference>
<organism evidence="4 5">
    <name type="scientific">Phaeodactylibacter xiamenensis</name>
    <dbReference type="NCBI Taxonomy" id="1524460"/>
    <lineage>
        <taxon>Bacteria</taxon>
        <taxon>Pseudomonadati</taxon>
        <taxon>Bacteroidota</taxon>
        <taxon>Saprospiria</taxon>
        <taxon>Saprospirales</taxon>
        <taxon>Haliscomenobacteraceae</taxon>
        <taxon>Phaeodactylibacter</taxon>
    </lineage>
</organism>
<dbReference type="InterPro" id="IPR037066">
    <property type="entry name" value="Plug_dom_sf"/>
</dbReference>
<dbReference type="OrthoDB" id="9768177at2"/>
<sequence>MDEVVVVGYGTQVKRDMLGAVSSIEGKELTAFSATSMDQSLQGLAAGVQVTGSSGVPGAPTRVLIRGTNSLFSGTEPLWIIDGMILSGQGGGEIGGFGRNAGGAVGLNPLATINPNDIESVEVLKDAAATAVYGSRGANGVIIVTTKSGKGGKGTLDLNVNYGISDVVRGPNEIGFVDGPTWLALADESRLNAGLAEFDPNEVLVSGRDPNAVLTRDQLADVNYFDEVLRQGSSTDINLSSSRATENLNYYISGNYRRDESILVGDLMERMSLRSNFDFKPLENLSIGTRLQLSYVNRERAANGGAPGGNANVGNGGYNFANTGIIPILPLFHPTVTGRNGNPILFDPLSGRNVLANLDRANYINDQDTYRAIAGVNLQYNIPFVQGLSIRSELAADFLHASNIEWANTVIREDSKYGFDNAQTFQRINYKL</sequence>
<keyword evidence="1" id="KW-0732">Signal</keyword>
<dbReference type="EMBL" id="JPOS01000081">
    <property type="protein sequence ID" value="KGE86255.1"/>
    <property type="molecule type" value="Genomic_DNA"/>
</dbReference>
<evidence type="ECO:0000256" key="2">
    <source>
        <dbReference type="PROSITE-ProRule" id="PRU01360"/>
    </source>
</evidence>
<dbReference type="PANTHER" id="PTHR30069">
    <property type="entry name" value="TONB-DEPENDENT OUTER MEMBRANE RECEPTOR"/>
    <property type="match status" value="1"/>
</dbReference>
<dbReference type="SUPFAM" id="SSF56935">
    <property type="entry name" value="Porins"/>
    <property type="match status" value="1"/>
</dbReference>
<reference evidence="4 5" key="1">
    <citation type="journal article" date="2014" name="Int. J. Syst. Evol. Microbiol.">
        <title>Phaeodactylibacter xiamenensis gen. nov., sp. nov., a member of the family Saprospiraceae isolated from the marine alga Phaeodactylum tricornutum.</title>
        <authorList>
            <person name="Chen Z.Jr."/>
            <person name="Lei X."/>
            <person name="Lai Q."/>
            <person name="Li Y."/>
            <person name="Zhang B."/>
            <person name="Zhang J."/>
            <person name="Zhang H."/>
            <person name="Yang L."/>
            <person name="Zheng W."/>
            <person name="Tian Y."/>
            <person name="Yu Z."/>
            <person name="Xu H.Jr."/>
            <person name="Zheng T."/>
        </authorList>
    </citation>
    <scope>NUCLEOTIDE SEQUENCE [LARGE SCALE GENOMIC DNA]</scope>
    <source>
        <strain evidence="4 5">KD52</strain>
    </source>
</reference>
<dbReference type="InterPro" id="IPR012910">
    <property type="entry name" value="Plug_dom"/>
</dbReference>
<dbReference type="AlphaFoldDB" id="A0A098S299"/>
<gene>
    <name evidence="4" type="ORF">IX84_22830</name>
</gene>
<evidence type="ECO:0000313" key="4">
    <source>
        <dbReference type="EMBL" id="KGE86255.1"/>
    </source>
</evidence>
<keyword evidence="2" id="KW-0998">Cell outer membrane</keyword>
<keyword evidence="5" id="KW-1185">Reference proteome</keyword>
<evidence type="ECO:0000259" key="3">
    <source>
        <dbReference type="Pfam" id="PF07715"/>
    </source>
</evidence>
<comment type="subcellular location">
    <subcellularLocation>
        <location evidence="2">Cell outer membrane</location>
        <topology evidence="2">Multi-pass membrane protein</topology>
    </subcellularLocation>
</comment>
<keyword evidence="2" id="KW-0813">Transport</keyword>
<dbReference type="InterPro" id="IPR039426">
    <property type="entry name" value="TonB-dep_rcpt-like"/>
</dbReference>
<keyword evidence="2" id="KW-0472">Membrane</keyword>
<accession>A0A098S299</accession>
<protein>
    <recommendedName>
        <fullName evidence="3">TonB-dependent receptor plug domain-containing protein</fullName>
    </recommendedName>
</protein>
<dbReference type="NCBIfam" id="TIGR04057">
    <property type="entry name" value="SusC_RagA_signa"/>
    <property type="match status" value="1"/>
</dbReference>
<dbReference type="GO" id="GO:0044718">
    <property type="term" value="P:siderophore transmembrane transport"/>
    <property type="evidence" value="ECO:0007669"/>
    <property type="project" value="TreeGrafter"/>
</dbReference>
<keyword evidence="2" id="KW-0812">Transmembrane</keyword>